<organism evidence="2 3">
    <name type="scientific">Elysia marginata</name>
    <dbReference type="NCBI Taxonomy" id="1093978"/>
    <lineage>
        <taxon>Eukaryota</taxon>
        <taxon>Metazoa</taxon>
        <taxon>Spiralia</taxon>
        <taxon>Lophotrochozoa</taxon>
        <taxon>Mollusca</taxon>
        <taxon>Gastropoda</taxon>
        <taxon>Heterobranchia</taxon>
        <taxon>Euthyneura</taxon>
        <taxon>Panpulmonata</taxon>
        <taxon>Sacoglossa</taxon>
        <taxon>Placobranchoidea</taxon>
        <taxon>Plakobranchidae</taxon>
        <taxon>Elysia</taxon>
    </lineage>
</organism>
<feature type="domain" description="FCH" evidence="1">
    <location>
        <begin position="55"/>
        <end position="112"/>
    </location>
</feature>
<dbReference type="InterPro" id="IPR001060">
    <property type="entry name" value="FCH_dom"/>
</dbReference>
<name>A0AAV4JKT4_9GAST</name>
<proteinExistence type="predicted"/>
<protein>
    <recommendedName>
        <fullName evidence="1">FCH domain-containing protein</fullName>
    </recommendedName>
</protein>
<evidence type="ECO:0000313" key="2">
    <source>
        <dbReference type="EMBL" id="GFS22313.1"/>
    </source>
</evidence>
<dbReference type="InterPro" id="IPR027267">
    <property type="entry name" value="AH/BAR_dom_sf"/>
</dbReference>
<accession>A0AAV4JKT4</accession>
<dbReference type="Proteomes" id="UP000762676">
    <property type="component" value="Unassembled WGS sequence"/>
</dbReference>
<dbReference type="SUPFAM" id="SSF103657">
    <property type="entry name" value="BAR/IMD domain-like"/>
    <property type="match status" value="1"/>
</dbReference>
<evidence type="ECO:0000313" key="3">
    <source>
        <dbReference type="Proteomes" id="UP000762676"/>
    </source>
</evidence>
<evidence type="ECO:0000259" key="1">
    <source>
        <dbReference type="Pfam" id="PF00611"/>
    </source>
</evidence>
<comment type="caution">
    <text evidence="2">The sequence shown here is derived from an EMBL/GenBank/DDBJ whole genome shotgun (WGS) entry which is preliminary data.</text>
</comment>
<gene>
    <name evidence="2" type="ORF">ElyMa_006948000</name>
</gene>
<dbReference type="Gene3D" id="1.20.1270.60">
    <property type="entry name" value="Arfaptin homology (AH) domain/BAR domain"/>
    <property type="match status" value="1"/>
</dbReference>
<keyword evidence="3" id="KW-1185">Reference proteome</keyword>
<dbReference type="AlphaFoldDB" id="A0AAV4JKT4"/>
<dbReference type="EMBL" id="BMAT01013894">
    <property type="protein sequence ID" value="GFS22313.1"/>
    <property type="molecule type" value="Genomic_DNA"/>
</dbReference>
<reference evidence="2 3" key="1">
    <citation type="journal article" date="2021" name="Elife">
        <title>Chloroplast acquisition without the gene transfer in kleptoplastic sea slugs, Plakobranchus ocellatus.</title>
        <authorList>
            <person name="Maeda T."/>
            <person name="Takahashi S."/>
            <person name="Yoshida T."/>
            <person name="Shimamura S."/>
            <person name="Takaki Y."/>
            <person name="Nagai Y."/>
            <person name="Toyoda A."/>
            <person name="Suzuki Y."/>
            <person name="Arimoto A."/>
            <person name="Ishii H."/>
            <person name="Satoh N."/>
            <person name="Nishiyama T."/>
            <person name="Hasebe M."/>
            <person name="Maruyama T."/>
            <person name="Minagawa J."/>
            <person name="Obokata J."/>
            <person name="Shigenobu S."/>
        </authorList>
    </citation>
    <scope>NUCLEOTIDE SEQUENCE [LARGE SCALE GENOMIC DNA]</scope>
</reference>
<dbReference type="Pfam" id="PF00611">
    <property type="entry name" value="FCH"/>
    <property type="match status" value="1"/>
</dbReference>
<sequence>MCKSASKIELGINVVLVTHSKNETDLSLDLSLQDQRGINLKQEGSNGGDLSSLDGFKALTRRNHEGKKICGEVEEYLKKRSKLESDYSKSLSNLAKIFKEQEPIGYGSYSDCTSLYTF</sequence>